<dbReference type="InterPro" id="IPR022770">
    <property type="entry name" value="IucA/IucC-like_C"/>
</dbReference>
<dbReference type="OrthoDB" id="495728at2"/>
<evidence type="ECO:0000313" key="5">
    <source>
        <dbReference type="Proteomes" id="UP000046176"/>
    </source>
</evidence>
<dbReference type="RefSeq" id="WP_046666100.1">
    <property type="nucleotide sequence ID" value="NZ_CCRH01000004.1"/>
</dbReference>
<feature type="domain" description="Aerobactin siderophore biosynthesis IucA/IucC N-terminal" evidence="2">
    <location>
        <begin position="144"/>
        <end position="370"/>
    </location>
</feature>
<feature type="domain" description="Aerobactin siderophore biosynthesis IucA/IucC-like C-terminal" evidence="3">
    <location>
        <begin position="401"/>
        <end position="562"/>
    </location>
</feature>
<dbReference type="Proteomes" id="UP000046176">
    <property type="component" value="Unassembled WGS sequence"/>
</dbReference>
<sequence length="594" mass="66195">MQSSRQTAEAATFQSFANCYLREVSTGTRIVHRSVSGTVDAIEWPLPRQQILLRAEIVSASVCGPQHFGRLWTRAASDMSWRAAEPMSALHLLLQEAYRQMGDDRTDALRSFELELLVRVLDSYQQMTLYLEKASPAPPDEGHFIEAEQSLVFGHWQHPTPKSRQGMTFWQQERYAPELRGQFQLQYFAARTEHVREASARTMQAHEIIRSELGASGADLGIEPDECLIPMHPLQAEALLLDPGIQAMQRDGRLRHLGPAGSLFTATSSVRTVYSPNSDWMLKFSLPVRITNSVRINRRPELEAGVAMAKLIEGIGFAERSKNFRIIQDPAYITLDIPGREESGFEVILRENPFKGARAQGAVTVAALTADPLPGDLSRLERIIRRLAARGGDGISNTALAWFRRYLGCAVEPLIRLYEDYGVALEAHQQNTLLDIGMGYPAASYYRDNQGFYLSERYRSLLAGHAPETETIASLYFADTEIRDRFAYYLIVNQVFSVISRMGHDGVCDEGVLLFALRAHLEHCAETMSGAGRDFARHVLDLPTITSKANLTTRLFDVDELQSSGGHSLYRPIPNPLGVPIALAAPRTGHAIAS</sequence>
<dbReference type="PANTHER" id="PTHR34384">
    <property type="entry name" value="L-2,3-DIAMINOPROPANOATE--CITRATE LIGASE"/>
    <property type="match status" value="1"/>
</dbReference>
<dbReference type="AlphaFoldDB" id="A0A0T7FEU3"/>
<comment type="similarity">
    <text evidence="1">Belongs to the IucA/IucC family.</text>
</comment>
<dbReference type="InterPro" id="IPR007310">
    <property type="entry name" value="Aerobactin_biosyn_IucA/IucC_N"/>
</dbReference>
<dbReference type="GO" id="GO:0019290">
    <property type="term" value="P:siderophore biosynthetic process"/>
    <property type="evidence" value="ECO:0007669"/>
    <property type="project" value="InterPro"/>
</dbReference>
<evidence type="ECO:0000259" key="2">
    <source>
        <dbReference type="Pfam" id="PF04183"/>
    </source>
</evidence>
<reference evidence="4 5" key="1">
    <citation type="submission" date="2014-08" db="EMBL/GenBank/DDBJ databases">
        <authorList>
            <person name="Chen Y.-H."/>
        </authorList>
    </citation>
    <scope>NUCLEOTIDE SEQUENCE [LARGE SCALE GENOMIC DNA]</scope>
</reference>
<evidence type="ECO:0000259" key="3">
    <source>
        <dbReference type="Pfam" id="PF06276"/>
    </source>
</evidence>
<dbReference type="Pfam" id="PF06276">
    <property type="entry name" value="FhuF"/>
    <property type="match status" value="1"/>
</dbReference>
<dbReference type="Gene3D" id="1.10.510.40">
    <property type="match status" value="1"/>
</dbReference>
<dbReference type="GO" id="GO:0016881">
    <property type="term" value="F:acid-amino acid ligase activity"/>
    <property type="evidence" value="ECO:0007669"/>
    <property type="project" value="UniProtKB-ARBA"/>
</dbReference>
<dbReference type="Pfam" id="PF04183">
    <property type="entry name" value="IucA_IucC"/>
    <property type="match status" value="1"/>
</dbReference>
<dbReference type="InterPro" id="IPR037455">
    <property type="entry name" value="LucA/IucC-like"/>
</dbReference>
<evidence type="ECO:0000313" key="4">
    <source>
        <dbReference type="EMBL" id="CDZ33548.1"/>
    </source>
</evidence>
<gene>
    <name evidence="4" type="primary">asbA</name>
    <name evidence="4" type="ORF">NGAL_HAMBI1145_18890</name>
</gene>
<name>A0A0T7FEU3_NEOGA</name>
<proteinExistence type="inferred from homology"/>
<evidence type="ECO:0000256" key="1">
    <source>
        <dbReference type="ARBA" id="ARBA00007832"/>
    </source>
</evidence>
<dbReference type="PANTHER" id="PTHR34384:SF5">
    <property type="entry name" value="L-2,3-DIAMINOPROPANOATE--CITRATE LIGASE"/>
    <property type="match status" value="1"/>
</dbReference>
<accession>A0A0T7FEU3</accession>
<dbReference type="EMBL" id="CCRH01000004">
    <property type="protein sequence ID" value="CDZ33548.1"/>
    <property type="molecule type" value="Genomic_DNA"/>
</dbReference>
<protein>
    <submittedName>
        <fullName evidence="4">Petrobactin biosynthesis protein AsbA</fullName>
    </submittedName>
</protein>
<organism evidence="4 5">
    <name type="scientific">Neorhizobium galegae bv. officinalis</name>
    <dbReference type="NCBI Taxonomy" id="323656"/>
    <lineage>
        <taxon>Bacteria</taxon>
        <taxon>Pseudomonadati</taxon>
        <taxon>Pseudomonadota</taxon>
        <taxon>Alphaproteobacteria</taxon>
        <taxon>Hyphomicrobiales</taxon>
        <taxon>Rhizobiaceae</taxon>
        <taxon>Rhizobium/Agrobacterium group</taxon>
        <taxon>Neorhizobium</taxon>
    </lineage>
</organism>